<dbReference type="Pfam" id="PF03112">
    <property type="entry name" value="DUF244"/>
    <property type="match status" value="1"/>
</dbReference>
<dbReference type="Proteomes" id="UP001164513">
    <property type="component" value="Plasmid pZSt-lp66"/>
</dbReference>
<name>A0AAX3JPF3_9SPIR</name>
<evidence type="ECO:0000313" key="2">
    <source>
        <dbReference type="Proteomes" id="UP001164513"/>
    </source>
</evidence>
<geneLocation type="plasmid" evidence="1 2">
    <name>pZSt-lp66</name>
</geneLocation>
<reference evidence="1" key="1">
    <citation type="submission" date="2022-12" db="EMBL/GenBank/DDBJ databases">
        <title>B. miyamotoi WGS.</title>
        <authorList>
            <person name="Gabriele M."/>
            <person name="Kuleshov K.V."/>
            <person name="Hepner S."/>
            <person name="Hoornstra D."/>
            <person name="Hovius J.W."/>
            <person name="Platonov A.E."/>
            <person name="Fingerle V."/>
            <person name="Strube C."/>
        </authorList>
    </citation>
    <scope>NUCLEOTIDE SEQUENCE</scope>
    <source>
        <strain evidence="1">ZStruIII14-9</strain>
        <plasmid evidence="1">pZSt-lp66</plasmid>
    </source>
</reference>
<dbReference type="InterPro" id="IPR004335">
    <property type="entry name" value="DUF244"/>
</dbReference>
<proteinExistence type="predicted"/>
<evidence type="ECO:0000313" key="1">
    <source>
        <dbReference type="EMBL" id="WAZ72508.1"/>
    </source>
</evidence>
<accession>A0AAX3JPF3</accession>
<protein>
    <submittedName>
        <fullName evidence="1">DUF244 domain-containing protein</fullName>
    </submittedName>
</protein>
<keyword evidence="1" id="KW-0614">Plasmid</keyword>
<dbReference type="EMBL" id="CP114723">
    <property type="protein sequence ID" value="WAZ72508.1"/>
    <property type="molecule type" value="Genomic_DNA"/>
</dbReference>
<gene>
    <name evidence="1" type="ORF">O5404_05405</name>
</gene>
<organism evidence="1 2">
    <name type="scientific">Borrelia miyamotoi</name>
    <dbReference type="NCBI Taxonomy" id="47466"/>
    <lineage>
        <taxon>Bacteria</taxon>
        <taxon>Pseudomonadati</taxon>
        <taxon>Spirochaetota</taxon>
        <taxon>Spirochaetia</taxon>
        <taxon>Spirochaetales</taxon>
        <taxon>Borreliaceae</taxon>
        <taxon>Borrelia</taxon>
    </lineage>
</organism>
<sequence>MEINCLQAQNNKIEKDNALELAKITKSIKDKFKLCIDNMFKDNLFSEYVNYRFGGNLFVLDTTKRAIKDRFRYLISKEDLGFNLGTSYNAYISNTLAG</sequence>
<dbReference type="AlphaFoldDB" id="A0AAX3JPF3"/>